<evidence type="ECO:0000313" key="12">
    <source>
        <dbReference type="EMBL" id="KIJ41446.1"/>
    </source>
</evidence>
<dbReference type="Gene3D" id="3.40.50.1820">
    <property type="entry name" value="alpha/beta hydrolase"/>
    <property type="match status" value="1"/>
</dbReference>
<evidence type="ECO:0000256" key="10">
    <source>
        <dbReference type="PIRSR" id="PIRSR611150-1"/>
    </source>
</evidence>
<evidence type="ECO:0000256" key="2">
    <source>
        <dbReference type="ARBA" id="ARBA00007534"/>
    </source>
</evidence>
<accession>A0A0C9VTK5</accession>
<dbReference type="GO" id="GO:0016052">
    <property type="term" value="P:carbohydrate catabolic process"/>
    <property type="evidence" value="ECO:0007669"/>
    <property type="project" value="TreeGrafter"/>
</dbReference>
<dbReference type="Proteomes" id="UP000054279">
    <property type="component" value="Unassembled WGS sequence"/>
</dbReference>
<dbReference type="InterPro" id="IPR000675">
    <property type="entry name" value="Cutinase/axe"/>
</dbReference>
<keyword evidence="6" id="KW-0732">Signal</keyword>
<keyword evidence="7" id="KW-0378">Hydrolase</keyword>
<evidence type="ECO:0000256" key="11">
    <source>
        <dbReference type="PIRSR" id="PIRSR611150-2"/>
    </source>
</evidence>
<dbReference type="PROSITE" id="PS00931">
    <property type="entry name" value="CUTINASE_2"/>
    <property type="match status" value="1"/>
</dbReference>
<feature type="active site" description="Proton donor/acceptor" evidence="10">
    <location>
        <position position="196"/>
    </location>
</feature>
<evidence type="ECO:0000256" key="5">
    <source>
        <dbReference type="ARBA" id="ARBA00022525"/>
    </source>
</evidence>
<dbReference type="Pfam" id="PF01083">
    <property type="entry name" value="Cutinase"/>
    <property type="match status" value="1"/>
</dbReference>
<dbReference type="InterPro" id="IPR043579">
    <property type="entry name" value="CUTINASE_2"/>
</dbReference>
<evidence type="ECO:0000256" key="3">
    <source>
        <dbReference type="ARBA" id="ARBA00013095"/>
    </source>
</evidence>
<keyword evidence="4" id="KW-0719">Serine esterase</keyword>
<evidence type="ECO:0000256" key="8">
    <source>
        <dbReference type="ARBA" id="ARBA00023157"/>
    </source>
</evidence>
<dbReference type="EC" id="3.1.1.74" evidence="3"/>
<dbReference type="GO" id="GO:0050525">
    <property type="term" value="F:cutinase activity"/>
    <property type="evidence" value="ECO:0007669"/>
    <property type="project" value="UniProtKB-EC"/>
</dbReference>
<feature type="active site" description="Nucleophile" evidence="10">
    <location>
        <position position="124"/>
    </location>
</feature>
<name>A0A0C9VTK5_SPHS4</name>
<dbReference type="SMART" id="SM01110">
    <property type="entry name" value="Cutinase"/>
    <property type="match status" value="1"/>
</dbReference>
<gene>
    <name evidence="12" type="ORF">M422DRAFT_255650</name>
</gene>
<keyword evidence="8 11" id="KW-1015">Disulfide bond</keyword>
<dbReference type="PANTHER" id="PTHR48250">
    <property type="entry name" value="CUTINASE 2-RELATED"/>
    <property type="match status" value="1"/>
</dbReference>
<evidence type="ECO:0000256" key="9">
    <source>
        <dbReference type="ARBA" id="ARBA00034045"/>
    </source>
</evidence>
<evidence type="ECO:0000256" key="4">
    <source>
        <dbReference type="ARBA" id="ARBA00022487"/>
    </source>
</evidence>
<keyword evidence="13" id="KW-1185">Reference proteome</keyword>
<evidence type="ECO:0000256" key="7">
    <source>
        <dbReference type="ARBA" id="ARBA00022801"/>
    </source>
</evidence>
<reference evidence="12 13" key="1">
    <citation type="submission" date="2014-06" db="EMBL/GenBank/DDBJ databases">
        <title>Evolutionary Origins and Diversification of the Mycorrhizal Mutualists.</title>
        <authorList>
            <consortium name="DOE Joint Genome Institute"/>
            <consortium name="Mycorrhizal Genomics Consortium"/>
            <person name="Kohler A."/>
            <person name="Kuo A."/>
            <person name="Nagy L.G."/>
            <person name="Floudas D."/>
            <person name="Copeland A."/>
            <person name="Barry K.W."/>
            <person name="Cichocki N."/>
            <person name="Veneault-Fourrey C."/>
            <person name="LaButti K."/>
            <person name="Lindquist E.A."/>
            <person name="Lipzen A."/>
            <person name="Lundell T."/>
            <person name="Morin E."/>
            <person name="Murat C."/>
            <person name="Riley R."/>
            <person name="Ohm R."/>
            <person name="Sun H."/>
            <person name="Tunlid A."/>
            <person name="Henrissat B."/>
            <person name="Grigoriev I.V."/>
            <person name="Hibbett D.S."/>
            <person name="Martin F."/>
        </authorList>
    </citation>
    <scope>NUCLEOTIDE SEQUENCE [LARGE SCALE GENOMIC DNA]</scope>
    <source>
        <strain evidence="12 13">SS14</strain>
    </source>
</reference>
<comment type="catalytic activity">
    <reaction evidence="9">
        <text>cutin + H2O = cutin monomers.</text>
        <dbReference type="EC" id="3.1.1.74"/>
    </reaction>
</comment>
<organism evidence="12 13">
    <name type="scientific">Sphaerobolus stellatus (strain SS14)</name>
    <dbReference type="NCBI Taxonomy" id="990650"/>
    <lineage>
        <taxon>Eukaryota</taxon>
        <taxon>Fungi</taxon>
        <taxon>Dikarya</taxon>
        <taxon>Basidiomycota</taxon>
        <taxon>Agaricomycotina</taxon>
        <taxon>Agaricomycetes</taxon>
        <taxon>Phallomycetidae</taxon>
        <taxon>Geastrales</taxon>
        <taxon>Sphaerobolaceae</taxon>
        <taxon>Sphaerobolus</taxon>
    </lineage>
</organism>
<evidence type="ECO:0000256" key="1">
    <source>
        <dbReference type="ARBA" id="ARBA00004613"/>
    </source>
</evidence>
<dbReference type="GO" id="GO:0005576">
    <property type="term" value="C:extracellular region"/>
    <property type="evidence" value="ECO:0007669"/>
    <property type="project" value="UniProtKB-SubCell"/>
</dbReference>
<evidence type="ECO:0000313" key="13">
    <source>
        <dbReference type="Proteomes" id="UP000054279"/>
    </source>
</evidence>
<comment type="similarity">
    <text evidence="2">Belongs to the cutinase family.</text>
</comment>
<feature type="disulfide bond" evidence="11">
    <location>
        <begin position="179"/>
        <end position="186"/>
    </location>
</feature>
<feature type="active site" evidence="10">
    <location>
        <position position="183"/>
    </location>
</feature>
<protein>
    <recommendedName>
        <fullName evidence="3">cutinase</fullName>
        <ecNumber evidence="3">3.1.1.74</ecNumber>
    </recommendedName>
</protein>
<dbReference type="InterPro" id="IPR029058">
    <property type="entry name" value="AB_hydrolase_fold"/>
</dbReference>
<dbReference type="HOGENOM" id="CLU_040058_2_2_1"/>
<dbReference type="EMBL" id="KN837137">
    <property type="protein sequence ID" value="KIJ41446.1"/>
    <property type="molecule type" value="Genomic_DNA"/>
</dbReference>
<evidence type="ECO:0000256" key="6">
    <source>
        <dbReference type="ARBA" id="ARBA00022729"/>
    </source>
</evidence>
<keyword evidence="5" id="KW-0964">Secreted</keyword>
<proteinExistence type="inferred from homology"/>
<dbReference type="SUPFAM" id="SSF53474">
    <property type="entry name" value="alpha/beta-Hydrolases"/>
    <property type="match status" value="1"/>
</dbReference>
<dbReference type="InterPro" id="IPR011150">
    <property type="entry name" value="Cutinase_monf"/>
</dbReference>
<dbReference type="AlphaFoldDB" id="A0A0C9VTK5"/>
<dbReference type="PANTHER" id="PTHR48250:SF2">
    <property type="entry name" value="CUTINASE"/>
    <property type="match status" value="1"/>
</dbReference>
<sequence length="214" mass="22897">MFKYVTLFSYSHSSLRAPTPVAHTTYSDVTVVFVHSTFKAEPIRTIVGPQFKAVLQVVLPGKFLNFIGVEYPADLTGFEAGGSSADSKFLAADVTAQASACPNTKIIISRYRCALKHPIMKKISYQTFVFIQGAQLVYKGSALLSTTVQSHVNAVVMFGALNKGQTLPGVLNRGPLIICAIGDIICLGGQIITAAHLGYKADTAQAVSFVVSHI</sequence>
<dbReference type="OrthoDB" id="3225429at2759"/>
<comment type="subcellular location">
    <subcellularLocation>
        <location evidence="1">Secreted</location>
    </subcellularLocation>
</comment>